<comment type="caution">
    <text evidence="1">The sequence shown here is derived from an EMBL/GenBank/DDBJ whole genome shotgun (WGS) entry which is preliminary data.</text>
</comment>
<reference evidence="1 2" key="1">
    <citation type="journal article" date="2019" name="Sci. Rep.">
        <title>Orb-weaving spider Araneus ventricosus genome elucidates the spidroin gene catalogue.</title>
        <authorList>
            <person name="Kono N."/>
            <person name="Nakamura H."/>
            <person name="Ohtoshi R."/>
            <person name="Moran D.A.P."/>
            <person name="Shinohara A."/>
            <person name="Yoshida Y."/>
            <person name="Fujiwara M."/>
            <person name="Mori M."/>
            <person name="Tomita M."/>
            <person name="Arakawa K."/>
        </authorList>
    </citation>
    <scope>NUCLEOTIDE SEQUENCE [LARGE SCALE GENOMIC DNA]</scope>
</reference>
<sequence>MRFFTFLDQFIDYCIIALDYPHVTCKDMSWPQYSTNLNPCDFSQWDYLKDAVYRQNSIFLAQLKQIISHECAVIPLGTVQNVTVKFLFRLKHAIAGYGGQFREHNPIC</sequence>
<dbReference type="Gene3D" id="3.30.420.10">
    <property type="entry name" value="Ribonuclease H-like superfamily/Ribonuclease H"/>
    <property type="match status" value="1"/>
</dbReference>
<proteinExistence type="predicted"/>
<keyword evidence="2" id="KW-1185">Reference proteome</keyword>
<evidence type="ECO:0000313" key="1">
    <source>
        <dbReference type="EMBL" id="GBM00055.1"/>
    </source>
</evidence>
<name>A0A4Y2C9P4_ARAVE</name>
<dbReference type="Proteomes" id="UP000499080">
    <property type="component" value="Unassembled WGS sequence"/>
</dbReference>
<dbReference type="InterPro" id="IPR036397">
    <property type="entry name" value="RNaseH_sf"/>
</dbReference>
<evidence type="ECO:0000313" key="2">
    <source>
        <dbReference type="Proteomes" id="UP000499080"/>
    </source>
</evidence>
<dbReference type="EMBL" id="BGPR01000153">
    <property type="protein sequence ID" value="GBM00055.1"/>
    <property type="molecule type" value="Genomic_DNA"/>
</dbReference>
<protein>
    <submittedName>
        <fullName evidence="1">Uncharacterized protein</fullName>
    </submittedName>
</protein>
<accession>A0A4Y2C9P4</accession>
<dbReference type="GO" id="GO:0003676">
    <property type="term" value="F:nucleic acid binding"/>
    <property type="evidence" value="ECO:0007669"/>
    <property type="project" value="InterPro"/>
</dbReference>
<gene>
    <name evidence="1" type="ORF">AVEN_214125_1</name>
</gene>
<dbReference type="AlphaFoldDB" id="A0A4Y2C9P4"/>
<organism evidence="1 2">
    <name type="scientific">Araneus ventricosus</name>
    <name type="common">Orbweaver spider</name>
    <name type="synonym">Epeira ventricosa</name>
    <dbReference type="NCBI Taxonomy" id="182803"/>
    <lineage>
        <taxon>Eukaryota</taxon>
        <taxon>Metazoa</taxon>
        <taxon>Ecdysozoa</taxon>
        <taxon>Arthropoda</taxon>
        <taxon>Chelicerata</taxon>
        <taxon>Arachnida</taxon>
        <taxon>Araneae</taxon>
        <taxon>Araneomorphae</taxon>
        <taxon>Entelegynae</taxon>
        <taxon>Araneoidea</taxon>
        <taxon>Araneidae</taxon>
        <taxon>Araneus</taxon>
    </lineage>
</organism>